<dbReference type="Proteomes" id="UP000234966">
    <property type="component" value="Unassembled WGS sequence"/>
</dbReference>
<organism evidence="1 2">
    <name type="scientific">Fischerella thermalis CCMEE 5330</name>
    <dbReference type="NCBI Taxonomy" id="2019670"/>
    <lineage>
        <taxon>Bacteria</taxon>
        <taxon>Bacillati</taxon>
        <taxon>Cyanobacteriota</taxon>
        <taxon>Cyanophyceae</taxon>
        <taxon>Nostocales</taxon>
        <taxon>Hapalosiphonaceae</taxon>
        <taxon>Fischerella</taxon>
    </lineage>
</organism>
<evidence type="ECO:0000313" key="2">
    <source>
        <dbReference type="Proteomes" id="UP000234966"/>
    </source>
</evidence>
<gene>
    <name evidence="1" type="ORF">CEN41_21110</name>
</gene>
<evidence type="ECO:0000313" key="1">
    <source>
        <dbReference type="EMBL" id="PMB39692.1"/>
    </source>
</evidence>
<dbReference type="RefSeq" id="WP_102207597.1">
    <property type="nucleotide sequence ID" value="NZ_NMQI01000550.1"/>
</dbReference>
<accession>A0A2N6LYT7</accession>
<dbReference type="AlphaFoldDB" id="A0A2N6LYT7"/>
<sequence length="96" mass="10939">MSTNNSATDFFELDFHEAIKQFIWIQPYIVEVANELNLVEIFRDLIVEVVFADAKAYFHMLDAIQPSGVSAAIKIPYQIFRRVPLSLPRRGVPKAG</sequence>
<dbReference type="EMBL" id="NMQI01000550">
    <property type="protein sequence ID" value="PMB39692.1"/>
    <property type="molecule type" value="Genomic_DNA"/>
</dbReference>
<reference evidence="1 2" key="1">
    <citation type="submission" date="2017-07" db="EMBL/GenBank/DDBJ databases">
        <title>Genomes of Fischerella (Mastigocladus) sp. strains.</title>
        <authorList>
            <person name="Miller S.R."/>
        </authorList>
    </citation>
    <scope>NUCLEOTIDE SEQUENCE [LARGE SCALE GENOMIC DNA]</scope>
    <source>
        <strain evidence="1 2">CCMEE 5330</strain>
    </source>
</reference>
<comment type="caution">
    <text evidence="1">The sequence shown here is derived from an EMBL/GenBank/DDBJ whole genome shotgun (WGS) entry which is preliminary data.</text>
</comment>
<proteinExistence type="predicted"/>
<protein>
    <submittedName>
        <fullName evidence="1">Uncharacterized protein</fullName>
    </submittedName>
</protein>
<name>A0A2N6LYT7_9CYAN</name>